<dbReference type="GeneID" id="5435001"/>
<dbReference type="PANTHER" id="PTHR46082:SF11">
    <property type="entry name" value="AAA+ ATPASE DOMAIN-CONTAINING PROTEIN-RELATED"/>
    <property type="match status" value="1"/>
</dbReference>
<dbReference type="AlphaFoldDB" id="A0A384JE49"/>
<dbReference type="PANTHER" id="PTHR46082">
    <property type="entry name" value="ATP/GTP-BINDING PROTEIN-RELATED"/>
    <property type="match status" value="1"/>
</dbReference>
<dbReference type="InterPro" id="IPR031352">
    <property type="entry name" value="SesA"/>
</dbReference>
<reference evidence="3 4" key="3">
    <citation type="journal article" date="2017" name="Mol. Plant Pathol.">
        <title>A gapless genome sequence of the fungus Botrytis cinerea.</title>
        <authorList>
            <person name="Van Kan J.A."/>
            <person name="Stassen J.H."/>
            <person name="Mosbach A."/>
            <person name="Van Der Lee T.A."/>
            <person name="Faino L."/>
            <person name="Farmer A.D."/>
            <person name="Papasotiriou D.G."/>
            <person name="Zhou S."/>
            <person name="Seidl M.F."/>
            <person name="Cottam E."/>
            <person name="Edel D."/>
            <person name="Hahn M."/>
            <person name="Schwartz D.C."/>
            <person name="Dietrich R.A."/>
            <person name="Widdison S."/>
            <person name="Scalliet G."/>
        </authorList>
    </citation>
    <scope>NUCLEOTIDE SEQUENCE [LARGE SCALE GENOMIC DNA]</scope>
    <source>
        <strain evidence="3 4">B05.10</strain>
    </source>
</reference>
<evidence type="ECO:0000313" key="4">
    <source>
        <dbReference type="Proteomes" id="UP000001798"/>
    </source>
</evidence>
<reference evidence="3 4" key="2">
    <citation type="journal article" date="2012" name="Eukaryot. Cell">
        <title>Genome update of Botrytis cinerea strains B05.10 and T4.</title>
        <authorList>
            <person name="Staats M."/>
            <person name="van Kan J.A."/>
        </authorList>
    </citation>
    <scope>NUCLEOTIDE SEQUENCE [LARGE SCALE GENOMIC DNA]</scope>
    <source>
        <strain evidence="3 4">B05.10</strain>
    </source>
</reference>
<dbReference type="NCBIfam" id="NF040586">
    <property type="entry name" value="FxSxx_TPR"/>
    <property type="match status" value="1"/>
</dbReference>
<dbReference type="SUPFAM" id="SSF48452">
    <property type="entry name" value="TPR-like"/>
    <property type="match status" value="4"/>
</dbReference>
<proteinExistence type="predicted"/>
<dbReference type="OrthoDB" id="1658288at2759"/>
<name>A0A384JE49_BOTFB</name>
<evidence type="ECO:0000259" key="2">
    <source>
        <dbReference type="Pfam" id="PF17107"/>
    </source>
</evidence>
<dbReference type="Proteomes" id="UP000001798">
    <property type="component" value="Chromosome 4"/>
</dbReference>
<dbReference type="Pfam" id="PF13374">
    <property type="entry name" value="TPR_10"/>
    <property type="match status" value="10"/>
</dbReference>
<dbReference type="EMBL" id="CP009808">
    <property type="protein sequence ID" value="ATZ48879.1"/>
    <property type="molecule type" value="Genomic_DNA"/>
</dbReference>
<dbReference type="Gene3D" id="1.25.40.10">
    <property type="entry name" value="Tetratricopeptide repeat domain"/>
    <property type="match status" value="3"/>
</dbReference>
<accession>A0A384JE49</accession>
<dbReference type="VEuPathDB" id="FungiDB:Bcin04g00940"/>
<dbReference type="Pfam" id="PF17107">
    <property type="entry name" value="SesA"/>
    <property type="match status" value="1"/>
</dbReference>
<dbReference type="SUPFAM" id="SSF52540">
    <property type="entry name" value="P-loop containing nucleoside triphosphate hydrolases"/>
    <property type="match status" value="1"/>
</dbReference>
<dbReference type="RefSeq" id="XP_024548128.1">
    <property type="nucleotide sequence ID" value="XM_024692353.1"/>
</dbReference>
<dbReference type="GO" id="GO:0043531">
    <property type="term" value="F:ADP binding"/>
    <property type="evidence" value="ECO:0007669"/>
    <property type="project" value="InterPro"/>
</dbReference>
<dbReference type="InterPro" id="IPR027417">
    <property type="entry name" value="P-loop_NTPase"/>
</dbReference>
<dbReference type="KEGG" id="bfu:BCIN_04g00940"/>
<keyword evidence="1" id="KW-0175">Coiled coil</keyword>
<evidence type="ECO:0000313" key="3">
    <source>
        <dbReference type="EMBL" id="ATZ48879.1"/>
    </source>
</evidence>
<feature type="coiled-coil region" evidence="1">
    <location>
        <begin position="1012"/>
        <end position="1074"/>
    </location>
</feature>
<keyword evidence="4" id="KW-1185">Reference proteome</keyword>
<dbReference type="InterPro" id="IPR053137">
    <property type="entry name" value="NLR-like"/>
</dbReference>
<feature type="domain" description="NACHT-NTPase and P-loop NTPases N-terminal" evidence="2">
    <location>
        <begin position="54"/>
        <end position="174"/>
    </location>
</feature>
<dbReference type="InterPro" id="IPR011990">
    <property type="entry name" value="TPR-like_helical_dom_sf"/>
</dbReference>
<dbReference type="SMART" id="SM00028">
    <property type="entry name" value="TPR"/>
    <property type="match status" value="10"/>
</dbReference>
<evidence type="ECO:0000256" key="1">
    <source>
        <dbReference type="SAM" id="Coils"/>
    </source>
</evidence>
<dbReference type="InterPro" id="IPR019734">
    <property type="entry name" value="TPR_rpt"/>
</dbReference>
<protein>
    <recommendedName>
        <fullName evidence="2">NACHT-NTPase and P-loop NTPases N-terminal domain-containing protein</fullName>
    </recommendedName>
</protein>
<gene>
    <name evidence="3" type="ORF">BCIN_04g00940</name>
</gene>
<sequence>MVKPNEPDFYLPIINRFPKRGCQPAYQHSLQIISIASLVSMSGVGEASLVLGIISSIIAIIDATKQIYDAVEDEGGLPENFKKSSAKLPLISNLLRDAERYVDDMTNEVDKAAFLLTLEGCKLQASQLKELFEKVIPEEGASRMDRYVKAARTIGKGGRVESLMSGILDSLRLLTMKFPQITKPGDKKLLTEAIAEVLEMEPSLPDKLKPITFMPFDRNDGLVDRTEIFESLDQLLSPAIQNRSVAIWGLGGCGKTQIALEYAYRCRDKNSSSIFWIRADSEATFVQDYSDLAKIARLSSDLKAEDLLDAVKQWIENQKDWVLILDNADDLRIFKESYSTSENKQAHDPKLLRFIPRSRTGNIIWTSRDRRICGDIIHIQRCIEVKAMDNEQAIDLFRNLSGIPDFTSSKDEKSILELLESLGNLPLAIVQAASYIRNTKISVRQYLKSFESEQSDLLSEEFQDVYRPDSNVPNAVMRTWHISMKKVAEESPCSERILNTITFFNNKGIPFKLIEEAAGATYSNHEILLAASRLSDYSLLQAQREVDEELPTYEQHRLVHLATRRALSEAQILFFSGEALKIMTNLFPDGTYGTWNDCILYLPHVLNILTLPQVEGYKSQAPLILQRIGRYYWEQGHSEKAEQLEIEVLVLRKEVLGEKHPDTITAMANLASTWRQQGYYEKAESLEIEVLALQKEILGGKHPDTISAMANLASTWWQQGHYEKAEQLQIEVLALQKEVLGEKHPDTIFAMANLASTWRHQGHYEKAEQLQIEVLALQKEVLGEKHPDTITAMANLASTWRQQGHYEKAEQLEIEVLALRKEILGEKHPFTIFVMANLASTWRQQGHYEKAEQLEIKVLALRKEILGEKHPDTIFAMANLASTWWQQGHSEKAEQLEIEVLALRKEVLGEKHPDTILAMANLASTWWQQGHYEKAEQLQIEVLALQKEVIGEKHPDTIFAMANLASTWWQQGHYEKVGQLQIEVLALQKEILREKHPDTITAMANLASTWWQQGHSEKAEQLEIEVLSLRKEILGEKHPDTIFAMANLASTWRHQGHSENAESLEIEVLALRKEILGEKHPDTILAMANLALTWWDQGHYEKAKQLQIEVLVLRKEVIGEKHPDTITAMTKLTEMNQQQIYNAEEVRSNITFPSRLKKRIKNAIRFGRPKNQKTGNDVFNKEPGSG</sequence>
<dbReference type="Gene3D" id="3.40.50.300">
    <property type="entry name" value="P-loop containing nucleotide triphosphate hydrolases"/>
    <property type="match status" value="1"/>
</dbReference>
<organism evidence="3 4">
    <name type="scientific">Botryotinia fuckeliana (strain B05.10)</name>
    <name type="common">Noble rot fungus</name>
    <name type="synonym">Botrytis cinerea</name>
    <dbReference type="NCBI Taxonomy" id="332648"/>
    <lineage>
        <taxon>Eukaryota</taxon>
        <taxon>Fungi</taxon>
        <taxon>Dikarya</taxon>
        <taxon>Ascomycota</taxon>
        <taxon>Pezizomycotina</taxon>
        <taxon>Leotiomycetes</taxon>
        <taxon>Helotiales</taxon>
        <taxon>Sclerotiniaceae</taxon>
        <taxon>Botrytis</taxon>
    </lineage>
</organism>
<reference evidence="3 4" key="1">
    <citation type="journal article" date="2011" name="PLoS Genet.">
        <title>Genomic analysis of the necrotrophic fungal pathogens Sclerotinia sclerotiorum and Botrytis cinerea.</title>
        <authorList>
            <person name="Amselem J."/>
            <person name="Cuomo C.A."/>
            <person name="van Kan J.A."/>
            <person name="Viaud M."/>
            <person name="Benito E.P."/>
            <person name="Couloux A."/>
            <person name="Coutinho P.M."/>
            <person name="de Vries R.P."/>
            <person name="Dyer P.S."/>
            <person name="Fillinger S."/>
            <person name="Fournier E."/>
            <person name="Gout L."/>
            <person name="Hahn M."/>
            <person name="Kohn L."/>
            <person name="Lapalu N."/>
            <person name="Plummer K.M."/>
            <person name="Pradier J.M."/>
            <person name="Quevillon E."/>
            <person name="Sharon A."/>
            <person name="Simon A."/>
            <person name="ten Have A."/>
            <person name="Tudzynski B."/>
            <person name="Tudzynski P."/>
            <person name="Wincker P."/>
            <person name="Andrew M."/>
            <person name="Anthouard V."/>
            <person name="Beever R.E."/>
            <person name="Beffa R."/>
            <person name="Benoit I."/>
            <person name="Bouzid O."/>
            <person name="Brault B."/>
            <person name="Chen Z."/>
            <person name="Choquer M."/>
            <person name="Collemare J."/>
            <person name="Cotton P."/>
            <person name="Danchin E.G."/>
            <person name="Da Silva C."/>
            <person name="Gautier A."/>
            <person name="Giraud C."/>
            <person name="Giraud T."/>
            <person name="Gonzalez C."/>
            <person name="Grossetete S."/>
            <person name="Guldener U."/>
            <person name="Henrissat B."/>
            <person name="Howlett B.J."/>
            <person name="Kodira C."/>
            <person name="Kretschmer M."/>
            <person name="Lappartient A."/>
            <person name="Leroch M."/>
            <person name="Levis C."/>
            <person name="Mauceli E."/>
            <person name="Neuveglise C."/>
            <person name="Oeser B."/>
            <person name="Pearson M."/>
            <person name="Poulain J."/>
            <person name="Poussereau N."/>
            <person name="Quesneville H."/>
            <person name="Rascle C."/>
            <person name="Schumacher J."/>
            <person name="Segurens B."/>
            <person name="Sexton A."/>
            <person name="Silva E."/>
            <person name="Sirven C."/>
            <person name="Soanes D.M."/>
            <person name="Talbot N.J."/>
            <person name="Templeton M."/>
            <person name="Yandava C."/>
            <person name="Yarden O."/>
            <person name="Zeng Q."/>
            <person name="Rollins J.A."/>
            <person name="Lebrun M.H."/>
            <person name="Dickman M."/>
        </authorList>
    </citation>
    <scope>NUCLEOTIDE SEQUENCE [LARGE SCALE GENOMIC DNA]</scope>
    <source>
        <strain evidence="3 4">B05.10</strain>
    </source>
</reference>
<dbReference type="Pfam" id="PF13424">
    <property type="entry name" value="TPR_12"/>
    <property type="match status" value="1"/>
</dbReference>